<accession>A0A6J4S2V5</accession>
<name>A0A6J4S2V5_9ACTN</name>
<sequence length="57" mass="6079">YGPARSSEEETWREVHTGDAAVRVIAGARADAAAALRRLRPLDGRIAPLAPPARRCG</sequence>
<proteinExistence type="predicted"/>
<dbReference type="EMBL" id="CADCVJ010000206">
    <property type="protein sequence ID" value="CAA9487999.1"/>
    <property type="molecule type" value="Genomic_DNA"/>
</dbReference>
<organism evidence="1">
    <name type="scientific">uncultured Solirubrobacteraceae bacterium</name>
    <dbReference type="NCBI Taxonomy" id="1162706"/>
    <lineage>
        <taxon>Bacteria</taxon>
        <taxon>Bacillati</taxon>
        <taxon>Actinomycetota</taxon>
        <taxon>Thermoleophilia</taxon>
        <taxon>Solirubrobacterales</taxon>
        <taxon>Solirubrobacteraceae</taxon>
        <taxon>environmental samples</taxon>
    </lineage>
</organism>
<dbReference type="AlphaFoldDB" id="A0A6J4S2V5"/>
<gene>
    <name evidence="1" type="ORF">AVDCRST_MAG38-2456</name>
</gene>
<feature type="non-terminal residue" evidence="1">
    <location>
        <position position="1"/>
    </location>
</feature>
<protein>
    <submittedName>
        <fullName evidence="1">Uncharacterized protein</fullName>
    </submittedName>
</protein>
<reference evidence="1" key="1">
    <citation type="submission" date="2020-02" db="EMBL/GenBank/DDBJ databases">
        <authorList>
            <person name="Meier V. D."/>
        </authorList>
    </citation>
    <scope>NUCLEOTIDE SEQUENCE</scope>
    <source>
        <strain evidence="1">AVDCRST_MAG38</strain>
    </source>
</reference>
<evidence type="ECO:0000313" key="1">
    <source>
        <dbReference type="EMBL" id="CAA9487999.1"/>
    </source>
</evidence>